<dbReference type="SUPFAM" id="SSF55729">
    <property type="entry name" value="Acyl-CoA N-acyltransferases (Nat)"/>
    <property type="match status" value="1"/>
</dbReference>
<organism evidence="4 5">
    <name type="scientific">Brevibacterium celere</name>
    <dbReference type="NCBI Taxonomy" id="225845"/>
    <lineage>
        <taxon>Bacteria</taxon>
        <taxon>Bacillati</taxon>
        <taxon>Actinomycetota</taxon>
        <taxon>Actinomycetes</taxon>
        <taxon>Micrococcales</taxon>
        <taxon>Brevibacteriaceae</taxon>
        <taxon>Brevibacterium</taxon>
    </lineage>
</organism>
<keyword evidence="5" id="KW-1185">Reference proteome</keyword>
<keyword evidence="2" id="KW-0012">Acyltransferase</keyword>
<dbReference type="Gene3D" id="3.40.630.30">
    <property type="match status" value="1"/>
</dbReference>
<sequence>MLRAGYPAFMSVRIVVPRPSDAEAIAEVHIRAWKDTYDHLLPAGFFTTEWQEGRRQLWRVILGTENPHRSVRVAVSETPGEERRIVGFALAGRPQDAKAPRGLLLYSLYVLAEHHGAGVGQGLLEAVLGDRPAFLWVERTNARARAFYERNGFDVDGVEQVEEQFPGIVEVRMVR</sequence>
<evidence type="ECO:0000313" key="4">
    <source>
        <dbReference type="EMBL" id="RBP73739.1"/>
    </source>
</evidence>
<dbReference type="InterPro" id="IPR050680">
    <property type="entry name" value="YpeA/RimI_acetyltransf"/>
</dbReference>
<keyword evidence="4" id="KW-0687">Ribonucleoprotein</keyword>
<dbReference type="Pfam" id="PF13508">
    <property type="entry name" value="Acetyltransf_7"/>
    <property type="match status" value="1"/>
</dbReference>
<name>A0A366IPA5_9MICO</name>
<feature type="domain" description="N-acetyltransferase" evidence="3">
    <location>
        <begin position="12"/>
        <end position="175"/>
    </location>
</feature>
<dbReference type="InterPro" id="IPR016181">
    <property type="entry name" value="Acyl_CoA_acyltransferase"/>
</dbReference>
<dbReference type="GO" id="GO:0005840">
    <property type="term" value="C:ribosome"/>
    <property type="evidence" value="ECO:0007669"/>
    <property type="project" value="UniProtKB-KW"/>
</dbReference>
<dbReference type="PANTHER" id="PTHR43420:SF43">
    <property type="entry name" value="SPERMINE_SPERMIDINE ACETYLTRANSFERASE"/>
    <property type="match status" value="1"/>
</dbReference>
<keyword evidence="1" id="KW-0808">Transferase</keyword>
<protein>
    <submittedName>
        <fullName evidence="4">Ribosomal protein S18 acetylase RimI-like enzyme</fullName>
    </submittedName>
</protein>
<dbReference type="AlphaFoldDB" id="A0A366IPA5"/>
<gene>
    <name evidence="4" type="ORF">DFO65_102267</name>
</gene>
<reference evidence="4 5" key="1">
    <citation type="submission" date="2018-06" db="EMBL/GenBank/DDBJ databases">
        <title>Freshwater and sediment microbial communities from various areas in North America, analyzing microbe dynamics in response to fracking.</title>
        <authorList>
            <person name="Lamendella R."/>
        </authorList>
    </citation>
    <scope>NUCLEOTIDE SEQUENCE [LARGE SCALE GENOMIC DNA]</scope>
    <source>
        <strain evidence="4 5">3b_TX</strain>
    </source>
</reference>
<evidence type="ECO:0000259" key="3">
    <source>
        <dbReference type="PROSITE" id="PS51186"/>
    </source>
</evidence>
<evidence type="ECO:0000256" key="2">
    <source>
        <dbReference type="ARBA" id="ARBA00023315"/>
    </source>
</evidence>
<evidence type="ECO:0000313" key="5">
    <source>
        <dbReference type="Proteomes" id="UP000253509"/>
    </source>
</evidence>
<keyword evidence="4" id="KW-0689">Ribosomal protein</keyword>
<comment type="caution">
    <text evidence="4">The sequence shown here is derived from an EMBL/GenBank/DDBJ whole genome shotgun (WGS) entry which is preliminary data.</text>
</comment>
<dbReference type="PANTHER" id="PTHR43420">
    <property type="entry name" value="ACETYLTRANSFERASE"/>
    <property type="match status" value="1"/>
</dbReference>
<dbReference type="InterPro" id="IPR000182">
    <property type="entry name" value="GNAT_dom"/>
</dbReference>
<dbReference type="GO" id="GO:0016747">
    <property type="term" value="F:acyltransferase activity, transferring groups other than amino-acyl groups"/>
    <property type="evidence" value="ECO:0007669"/>
    <property type="project" value="InterPro"/>
</dbReference>
<dbReference type="Proteomes" id="UP000253509">
    <property type="component" value="Unassembled WGS sequence"/>
</dbReference>
<proteinExistence type="predicted"/>
<accession>A0A366IPA5</accession>
<evidence type="ECO:0000256" key="1">
    <source>
        <dbReference type="ARBA" id="ARBA00022679"/>
    </source>
</evidence>
<dbReference type="CDD" id="cd04301">
    <property type="entry name" value="NAT_SF"/>
    <property type="match status" value="1"/>
</dbReference>
<dbReference type="EMBL" id="QNSB01000002">
    <property type="protein sequence ID" value="RBP73739.1"/>
    <property type="molecule type" value="Genomic_DNA"/>
</dbReference>
<dbReference type="PROSITE" id="PS51186">
    <property type="entry name" value="GNAT"/>
    <property type="match status" value="1"/>
</dbReference>